<evidence type="ECO:0000256" key="2">
    <source>
        <dbReference type="SAM" id="Phobius"/>
    </source>
</evidence>
<feature type="region of interest" description="Disordered" evidence="1">
    <location>
        <begin position="181"/>
        <end position="203"/>
    </location>
</feature>
<feature type="transmembrane region" description="Helical" evidence="2">
    <location>
        <begin position="74"/>
        <end position="100"/>
    </location>
</feature>
<evidence type="ECO:0000256" key="1">
    <source>
        <dbReference type="SAM" id="MobiDB-lite"/>
    </source>
</evidence>
<dbReference type="Proteomes" id="UP000659388">
    <property type="component" value="Unassembled WGS sequence"/>
</dbReference>
<name>A0A937F7B1_9BACT</name>
<evidence type="ECO:0000313" key="4">
    <source>
        <dbReference type="Proteomes" id="UP000659388"/>
    </source>
</evidence>
<protein>
    <submittedName>
        <fullName evidence="3">Uncharacterized protein</fullName>
    </submittedName>
</protein>
<gene>
    <name evidence="3" type="ORF">JL102_16140</name>
</gene>
<dbReference type="AlphaFoldDB" id="A0A937F7B1"/>
<feature type="region of interest" description="Disordered" evidence="1">
    <location>
        <begin position="1"/>
        <end position="39"/>
    </location>
</feature>
<dbReference type="RefSeq" id="WP_202245460.1">
    <property type="nucleotide sequence ID" value="NZ_JAESIY010000008.1"/>
</dbReference>
<feature type="compositionally biased region" description="Basic and acidic residues" evidence="1">
    <location>
        <begin position="16"/>
        <end position="39"/>
    </location>
</feature>
<keyword evidence="2" id="KW-0472">Membrane</keyword>
<organism evidence="3 4">
    <name type="scientific">Fulvivirga sediminis</name>
    <dbReference type="NCBI Taxonomy" id="2803949"/>
    <lineage>
        <taxon>Bacteria</taxon>
        <taxon>Pseudomonadati</taxon>
        <taxon>Bacteroidota</taxon>
        <taxon>Cytophagia</taxon>
        <taxon>Cytophagales</taxon>
        <taxon>Fulvivirgaceae</taxon>
        <taxon>Fulvivirga</taxon>
    </lineage>
</organism>
<keyword evidence="2" id="KW-0812">Transmembrane</keyword>
<reference evidence="3" key="1">
    <citation type="submission" date="2021-01" db="EMBL/GenBank/DDBJ databases">
        <title>Fulvivirga kasyanovii gen. nov., sp nov., a novel member of the phylum Bacteroidetes isolated from seawater in a mussel farm.</title>
        <authorList>
            <person name="Zhao L.-H."/>
            <person name="Wang Z.-J."/>
        </authorList>
    </citation>
    <scope>NUCLEOTIDE SEQUENCE</scope>
    <source>
        <strain evidence="3">2943</strain>
    </source>
</reference>
<dbReference type="EMBL" id="JAESIY010000008">
    <property type="protein sequence ID" value="MBL3657681.1"/>
    <property type="molecule type" value="Genomic_DNA"/>
</dbReference>
<evidence type="ECO:0000313" key="3">
    <source>
        <dbReference type="EMBL" id="MBL3657681.1"/>
    </source>
</evidence>
<proteinExistence type="predicted"/>
<accession>A0A937F7B1</accession>
<feature type="region of interest" description="Disordered" evidence="1">
    <location>
        <begin position="115"/>
        <end position="167"/>
    </location>
</feature>
<sequence>MTDKTPETENTAGLSSEKKATVLPEDRGKEGQEVGAKENKEFQYKNPGQDFAGVPPKQPGNSLVGKGLAGSAGVFLGLLFGGPFGMLIGLGVGVVAVPIVQKLTNLTEKSAKMAGKAIVKESSKRIRKRKEKRKEKKLSKDKVNKLHKDRPRKATRKTEGLATTGRSTPVEFDLKAMTKISNGLKPDKRSRNGKLRNGLSSKISTAQSAARAINNTTKIVKAARLRR</sequence>
<keyword evidence="2" id="KW-1133">Transmembrane helix</keyword>
<keyword evidence="4" id="KW-1185">Reference proteome</keyword>
<feature type="compositionally biased region" description="Basic residues" evidence="1">
    <location>
        <begin position="125"/>
        <end position="137"/>
    </location>
</feature>
<comment type="caution">
    <text evidence="3">The sequence shown here is derived from an EMBL/GenBank/DDBJ whole genome shotgun (WGS) entry which is preliminary data.</text>
</comment>